<keyword evidence="2" id="KW-1185">Reference proteome</keyword>
<evidence type="ECO:0000313" key="2">
    <source>
        <dbReference type="Proteomes" id="UP000076738"/>
    </source>
</evidence>
<dbReference type="AlphaFoldDB" id="A0A167JI78"/>
<reference evidence="1 2" key="1">
    <citation type="journal article" date="2016" name="Mol. Biol. Evol.">
        <title>Comparative Genomics of Early-Diverging Mushroom-Forming Fungi Provides Insights into the Origins of Lignocellulose Decay Capabilities.</title>
        <authorList>
            <person name="Nagy L.G."/>
            <person name="Riley R."/>
            <person name="Tritt A."/>
            <person name="Adam C."/>
            <person name="Daum C."/>
            <person name="Floudas D."/>
            <person name="Sun H."/>
            <person name="Yadav J.S."/>
            <person name="Pangilinan J."/>
            <person name="Larsson K.H."/>
            <person name="Matsuura K."/>
            <person name="Barry K."/>
            <person name="Labutti K."/>
            <person name="Kuo R."/>
            <person name="Ohm R.A."/>
            <person name="Bhattacharya S.S."/>
            <person name="Shirouzu T."/>
            <person name="Yoshinaga Y."/>
            <person name="Martin F.M."/>
            <person name="Grigoriev I.V."/>
            <person name="Hibbett D.S."/>
        </authorList>
    </citation>
    <scope>NUCLEOTIDE SEQUENCE [LARGE SCALE GENOMIC DNA]</scope>
    <source>
        <strain evidence="1 2">TUFC12733</strain>
    </source>
</reference>
<dbReference type="Proteomes" id="UP000076738">
    <property type="component" value="Unassembled WGS sequence"/>
</dbReference>
<accession>A0A167JI78</accession>
<gene>
    <name evidence="1" type="ORF">CALVIDRAFT_245647</name>
</gene>
<dbReference type="EMBL" id="KV417300">
    <property type="protein sequence ID" value="KZO93618.1"/>
    <property type="molecule type" value="Genomic_DNA"/>
</dbReference>
<dbReference type="SUPFAM" id="SSF52047">
    <property type="entry name" value="RNI-like"/>
    <property type="match status" value="1"/>
</dbReference>
<proteinExistence type="predicted"/>
<evidence type="ECO:0000313" key="1">
    <source>
        <dbReference type="EMBL" id="KZO93618.1"/>
    </source>
</evidence>
<organism evidence="1 2">
    <name type="scientific">Calocera viscosa (strain TUFC12733)</name>
    <dbReference type="NCBI Taxonomy" id="1330018"/>
    <lineage>
        <taxon>Eukaryota</taxon>
        <taxon>Fungi</taxon>
        <taxon>Dikarya</taxon>
        <taxon>Basidiomycota</taxon>
        <taxon>Agaricomycotina</taxon>
        <taxon>Dacrymycetes</taxon>
        <taxon>Dacrymycetales</taxon>
        <taxon>Dacrymycetaceae</taxon>
        <taxon>Calocera</taxon>
    </lineage>
</organism>
<dbReference type="OrthoDB" id="2269034at2759"/>
<name>A0A167JI78_CALVF</name>
<sequence length="394" mass="44795">MGPHCRTKHTMDRVPDDILMLLFETAHLLFLEEHEVASKDFTKQLMRHYFHFRRSLAGVCRRWYDISARLPALWTKLYRGPEHPGQPWMTVARSGIHPLQVLATGPQLLKFCGDAPGVAQRIEHLEIQDHMTFRSMDVFSQLGRTDWPRLKSFFIEEMSGACCNTNRSLWVPLASITDFLRRCPALQELRMSSLTYRLPSEGDTTLFLGAWKLPAPATLHDLKVIKLAHMKGADIKALLSSLDMPKLTALHLYGAYGIGSPLPSVPCIPSLRELRFDKCHWEWHGIYEALEAIPNVNGLALSTIAGRGILRRLIRGIEEHASSGRVFLGRLKTFELSLRAECDKQDLPDFVDTWQKRGLPTLDTVIVHSGREEKGMRTLWATIASHVTILWTFG</sequence>
<dbReference type="InterPro" id="IPR032675">
    <property type="entry name" value="LRR_dom_sf"/>
</dbReference>
<dbReference type="Gene3D" id="3.80.10.10">
    <property type="entry name" value="Ribonuclease Inhibitor"/>
    <property type="match status" value="1"/>
</dbReference>
<protein>
    <submittedName>
        <fullName evidence="1">Uncharacterized protein</fullName>
    </submittedName>
</protein>